<dbReference type="SMART" id="SM00387">
    <property type="entry name" value="HATPase_c"/>
    <property type="match status" value="1"/>
</dbReference>
<evidence type="ECO:0000256" key="8">
    <source>
        <dbReference type="ARBA" id="ARBA00022840"/>
    </source>
</evidence>
<dbReference type="Pfam" id="PF02518">
    <property type="entry name" value="HATPase_c"/>
    <property type="match status" value="1"/>
</dbReference>
<dbReference type="PROSITE" id="PS50109">
    <property type="entry name" value="HIS_KIN"/>
    <property type="match status" value="1"/>
</dbReference>
<dbReference type="InterPro" id="IPR005467">
    <property type="entry name" value="His_kinase_dom"/>
</dbReference>
<feature type="transmembrane region" description="Helical" evidence="9">
    <location>
        <begin position="171"/>
        <end position="194"/>
    </location>
</feature>
<feature type="transmembrane region" description="Helical" evidence="9">
    <location>
        <begin position="138"/>
        <end position="159"/>
    </location>
</feature>
<dbReference type="SUPFAM" id="SSF47384">
    <property type="entry name" value="Homodimeric domain of signal transducing histidine kinase"/>
    <property type="match status" value="1"/>
</dbReference>
<gene>
    <name evidence="11" type="ORF">SAMN05216241_10624</name>
</gene>
<dbReference type="InterPro" id="IPR047770">
    <property type="entry name" value="RegB"/>
</dbReference>
<dbReference type="OrthoDB" id="9785252at2"/>
<dbReference type="CDD" id="cd00082">
    <property type="entry name" value="HisKA"/>
    <property type="match status" value="1"/>
</dbReference>
<dbReference type="InterPro" id="IPR003661">
    <property type="entry name" value="HisK_dim/P_dom"/>
</dbReference>
<evidence type="ECO:0000256" key="5">
    <source>
        <dbReference type="ARBA" id="ARBA00022679"/>
    </source>
</evidence>
<dbReference type="PANTHER" id="PTHR44936">
    <property type="entry name" value="SENSOR PROTEIN CREC"/>
    <property type="match status" value="1"/>
</dbReference>
<feature type="domain" description="Histidine kinase" evidence="10">
    <location>
        <begin position="226"/>
        <end position="437"/>
    </location>
</feature>
<reference evidence="11 12" key="1">
    <citation type="submission" date="2016-10" db="EMBL/GenBank/DDBJ databases">
        <authorList>
            <person name="de Groot N.N."/>
        </authorList>
    </citation>
    <scope>NUCLEOTIDE SEQUENCE [LARGE SCALE GENOMIC DNA]</scope>
    <source>
        <strain evidence="11 12">DSM 25584</strain>
    </source>
</reference>
<evidence type="ECO:0000256" key="2">
    <source>
        <dbReference type="ARBA" id="ARBA00004651"/>
    </source>
</evidence>
<protein>
    <recommendedName>
        <fullName evidence="3">histidine kinase</fullName>
        <ecNumber evidence="3">2.7.13.3</ecNumber>
    </recommendedName>
</protein>
<keyword evidence="8" id="KW-0067">ATP-binding</keyword>
<dbReference type="RefSeq" id="WP_090019966.1">
    <property type="nucleotide sequence ID" value="NZ_FNCE01000006.1"/>
</dbReference>
<dbReference type="SUPFAM" id="SSF55874">
    <property type="entry name" value="ATPase domain of HSP90 chaperone/DNA topoisomerase II/histidine kinase"/>
    <property type="match status" value="1"/>
</dbReference>
<name>A0A1G7RW76_9PROT</name>
<dbReference type="GO" id="GO:0005524">
    <property type="term" value="F:ATP binding"/>
    <property type="evidence" value="ECO:0007669"/>
    <property type="project" value="UniProtKB-KW"/>
</dbReference>
<feature type="transmembrane region" description="Helical" evidence="9">
    <location>
        <begin position="36"/>
        <end position="57"/>
    </location>
</feature>
<comment type="catalytic activity">
    <reaction evidence="1">
        <text>ATP + protein L-histidine = ADP + protein N-phospho-L-histidine.</text>
        <dbReference type="EC" id="2.7.13.3"/>
    </reaction>
</comment>
<dbReference type="GO" id="GO:0000155">
    <property type="term" value="F:phosphorelay sensor kinase activity"/>
    <property type="evidence" value="ECO:0007669"/>
    <property type="project" value="InterPro"/>
</dbReference>
<feature type="transmembrane region" description="Helical" evidence="9">
    <location>
        <begin position="101"/>
        <end position="126"/>
    </location>
</feature>
<keyword evidence="12" id="KW-1185">Reference proteome</keyword>
<dbReference type="AlphaFoldDB" id="A0A1G7RW76"/>
<dbReference type="InterPro" id="IPR050980">
    <property type="entry name" value="2C_sensor_his_kinase"/>
</dbReference>
<keyword evidence="9" id="KW-0472">Membrane</keyword>
<dbReference type="InterPro" id="IPR003594">
    <property type="entry name" value="HATPase_dom"/>
</dbReference>
<dbReference type="InterPro" id="IPR036890">
    <property type="entry name" value="HATPase_C_sf"/>
</dbReference>
<evidence type="ECO:0000256" key="3">
    <source>
        <dbReference type="ARBA" id="ARBA00012438"/>
    </source>
</evidence>
<keyword evidence="7 11" id="KW-0418">Kinase</keyword>
<evidence type="ECO:0000313" key="12">
    <source>
        <dbReference type="Proteomes" id="UP000199415"/>
    </source>
</evidence>
<accession>A0A1G7RW76</accession>
<sequence length="451" mass="47667">MTRLAAILKAWLAALTPAAGTAPDGGRVRQRTLVLIRWVAVIGQTAALVIVAVSLGYCLPVAPAFLAVGASVAVNLHAEFVRPGGEWLSERAAALYLGYDLLQLTFLLGLTGGLANPFAILILAPVTVSASLLSRTTTLLLATLAVVAASAIALVHLPLPWPGGLELPTLYILGNWLALVLAVLFIAVYVLALAREAQRRSDALAATQMALAREQRLSELGGLAAAAAHELGTPLGTIAVVARELATELPDDSPYKEDADLLVQESARCRDILDRLGRRPASDTGGPYNWLSLRGLVEAAATPYHRSGVRFEVRTDRNATGTEPTVPRSPEILHALGTLIHNAMRFASGRVDAVVGWNASDAWVTVRDDGPGFTSDILSRLGEPYISTGSSGADDPGQHMGLGIFIARTLLARTGGEVSFANRRPGAEVHVRWPRARLETGPASLSEAQPQ</sequence>
<evidence type="ECO:0000256" key="7">
    <source>
        <dbReference type="ARBA" id="ARBA00022777"/>
    </source>
</evidence>
<evidence type="ECO:0000256" key="1">
    <source>
        <dbReference type="ARBA" id="ARBA00000085"/>
    </source>
</evidence>
<comment type="subcellular location">
    <subcellularLocation>
        <location evidence="2">Cell membrane</location>
        <topology evidence="2">Multi-pass membrane protein</topology>
    </subcellularLocation>
</comment>
<keyword evidence="5" id="KW-0808">Transferase</keyword>
<dbReference type="GO" id="GO:0005886">
    <property type="term" value="C:plasma membrane"/>
    <property type="evidence" value="ECO:0007669"/>
    <property type="project" value="UniProtKB-SubCell"/>
</dbReference>
<proteinExistence type="predicted"/>
<dbReference type="EMBL" id="FNCE01000006">
    <property type="protein sequence ID" value="SDG15073.1"/>
    <property type="molecule type" value="Genomic_DNA"/>
</dbReference>
<keyword evidence="9" id="KW-0812">Transmembrane</keyword>
<dbReference type="InterPro" id="IPR036097">
    <property type="entry name" value="HisK_dim/P_sf"/>
</dbReference>
<keyword evidence="6" id="KW-0547">Nucleotide-binding</keyword>
<dbReference type="Gene3D" id="1.10.287.130">
    <property type="match status" value="1"/>
</dbReference>
<dbReference type="NCBIfam" id="NF033792">
    <property type="entry name" value="ActS_PrrB_HisK"/>
    <property type="match status" value="1"/>
</dbReference>
<keyword evidence="9" id="KW-1133">Transmembrane helix</keyword>
<dbReference type="Gene3D" id="3.30.565.10">
    <property type="entry name" value="Histidine kinase-like ATPase, C-terminal domain"/>
    <property type="match status" value="1"/>
</dbReference>
<keyword evidence="4" id="KW-1003">Cell membrane</keyword>
<dbReference type="Proteomes" id="UP000199415">
    <property type="component" value="Unassembled WGS sequence"/>
</dbReference>
<evidence type="ECO:0000256" key="4">
    <source>
        <dbReference type="ARBA" id="ARBA00022475"/>
    </source>
</evidence>
<dbReference type="PANTHER" id="PTHR44936:SF10">
    <property type="entry name" value="SENSOR PROTEIN RSTB"/>
    <property type="match status" value="1"/>
</dbReference>
<dbReference type="SMART" id="SM00388">
    <property type="entry name" value="HisKA"/>
    <property type="match status" value="1"/>
</dbReference>
<evidence type="ECO:0000313" key="11">
    <source>
        <dbReference type="EMBL" id="SDG15073.1"/>
    </source>
</evidence>
<organism evidence="11 12">
    <name type="scientific">Limimonas halophila</name>
    <dbReference type="NCBI Taxonomy" id="1082479"/>
    <lineage>
        <taxon>Bacteria</taxon>
        <taxon>Pseudomonadati</taxon>
        <taxon>Pseudomonadota</taxon>
        <taxon>Alphaproteobacteria</taxon>
        <taxon>Rhodospirillales</taxon>
        <taxon>Rhodovibrionaceae</taxon>
        <taxon>Limimonas</taxon>
    </lineage>
</organism>
<evidence type="ECO:0000256" key="9">
    <source>
        <dbReference type="SAM" id="Phobius"/>
    </source>
</evidence>
<evidence type="ECO:0000259" key="10">
    <source>
        <dbReference type="PROSITE" id="PS50109"/>
    </source>
</evidence>
<evidence type="ECO:0000256" key="6">
    <source>
        <dbReference type="ARBA" id="ARBA00022741"/>
    </source>
</evidence>
<dbReference type="STRING" id="1082479.SAMN05216241_10624"/>
<dbReference type="EC" id="2.7.13.3" evidence="3"/>